<protein>
    <submittedName>
        <fullName evidence="3">GTPase-binding protein rid1</fullName>
    </submittedName>
</protein>
<evidence type="ECO:0000259" key="2">
    <source>
        <dbReference type="SMART" id="SM01140"/>
    </source>
</evidence>
<sequence>MASYAQPPAIFDETSQLPSKPSVLRSFLPSRAHKRSPSAGDALLARSNAAGNDPLAAAGFLPADHPHALPLGERAHNRDAAGGSRPSRKGDRLHQKTKSSVSLKALIGEREKKDTRSPDSPEEGSLEKTMKKVKSSTSLSAILERSYRGRKGELPNETKEKENQRPKSDLPPPIWAQFATQPLEDASGNISVPDHGRSLEEEVSLYTPKNYDPSKQRNFYDYHQPTLVTKPRPKSDYVSSGTAKMREMFGHIQRMPSDKQRNVEKQAQNQIFGDVRSSQDSKRSSNPGSNRVMAAVSAFNAKEAGNRRSVDSKQIESDFEKLLDARNIPQNMRDKMRSLDTNIKADFIQKNRTDASCPNSATSSTFDSAGRRGRKDTRPNSIHSPDKSARSRSRARSPFSVSKGDSSPKKHQKSDSSSSIKRPKSSDMGRPYSSMLPGASTSATSLQTTAHTDTAADPADFIHYMREVQKPELVEVGKLHKLRLLLRNETVAWVDSFIADGGMDEVIQLLYRIMKVEWREEHEDNLLHETLLCLKALCTTSLALQRLATVAKDLFPALLGMLFDEEKKGPSEFTTRGIILSLLFTYLSAAPAEAMPARASEILGFLRDPCPENQKVAFIANIYQSRPYRVWSKEVTNVTKEVFWIFLHHLNVIPMARQEDGQEQSYLARHFPVPRPPVPAAPYVGGVEWDATNYLAAHLDLMNGLIACLPTREQRNALREELRASGFEKVMGGSMRTCKEKFYGAVHDCLRTWVSAAREDGWDYKFVREGPEPGSPTKSPTKGPQKKQIEEPPKLSLAMDLELKAPARESDIGGWI</sequence>
<feature type="region of interest" description="Disordered" evidence="1">
    <location>
        <begin position="1"/>
        <end position="317"/>
    </location>
</feature>
<dbReference type="AlphaFoldDB" id="A0A0U1LQ97"/>
<feature type="region of interest" description="Disordered" evidence="1">
    <location>
        <begin position="350"/>
        <end position="449"/>
    </location>
</feature>
<dbReference type="InterPro" id="IPR016024">
    <property type="entry name" value="ARM-type_fold"/>
</dbReference>
<dbReference type="EMBL" id="CVMT01000002">
    <property type="protein sequence ID" value="CRG84744.1"/>
    <property type="molecule type" value="Genomic_DNA"/>
</dbReference>
<dbReference type="OMA" id="WERCMGG"/>
<dbReference type="GO" id="GO:0003779">
    <property type="term" value="F:actin binding"/>
    <property type="evidence" value="ECO:0007669"/>
    <property type="project" value="InterPro"/>
</dbReference>
<dbReference type="STRING" id="28573.A0A0U1LQ97"/>
<evidence type="ECO:0000313" key="4">
    <source>
        <dbReference type="Proteomes" id="UP000054383"/>
    </source>
</evidence>
<dbReference type="Pfam" id="PF06371">
    <property type="entry name" value="Drf_GBD"/>
    <property type="match status" value="1"/>
</dbReference>
<feature type="compositionally biased region" description="Basic and acidic residues" evidence="1">
    <location>
        <begin position="304"/>
        <end position="317"/>
    </location>
</feature>
<dbReference type="InterPro" id="IPR011989">
    <property type="entry name" value="ARM-like"/>
</dbReference>
<gene>
    <name evidence="3" type="ORF">PISL3812_01947</name>
</gene>
<keyword evidence="4" id="KW-1185">Reference proteome</keyword>
<organism evidence="3 4">
    <name type="scientific">Talaromyces islandicus</name>
    <name type="common">Penicillium islandicum</name>
    <dbReference type="NCBI Taxonomy" id="28573"/>
    <lineage>
        <taxon>Eukaryota</taxon>
        <taxon>Fungi</taxon>
        <taxon>Dikarya</taxon>
        <taxon>Ascomycota</taxon>
        <taxon>Pezizomycotina</taxon>
        <taxon>Eurotiomycetes</taxon>
        <taxon>Eurotiomycetidae</taxon>
        <taxon>Eurotiales</taxon>
        <taxon>Trichocomaceae</taxon>
        <taxon>Talaromyces</taxon>
        <taxon>Talaromyces sect. Islandici</taxon>
    </lineage>
</organism>
<dbReference type="InterPro" id="IPR010473">
    <property type="entry name" value="GTPase-bd"/>
</dbReference>
<feature type="region of interest" description="Disordered" evidence="1">
    <location>
        <begin position="767"/>
        <end position="802"/>
    </location>
</feature>
<dbReference type="Proteomes" id="UP000054383">
    <property type="component" value="Unassembled WGS sequence"/>
</dbReference>
<feature type="domain" description="Formin GTPase-binding" evidence="2">
    <location>
        <begin position="306"/>
        <end position="586"/>
    </location>
</feature>
<proteinExistence type="predicted"/>
<accession>A0A0U1LQ97</accession>
<feature type="compositionally biased region" description="Polar residues" evidence="1">
    <location>
        <begin position="354"/>
        <end position="367"/>
    </location>
</feature>
<name>A0A0U1LQ97_TALIS</name>
<evidence type="ECO:0000256" key="1">
    <source>
        <dbReference type="SAM" id="MobiDB-lite"/>
    </source>
</evidence>
<dbReference type="OrthoDB" id="2155261at2759"/>
<feature type="compositionally biased region" description="Basic and acidic residues" evidence="1">
    <location>
        <begin position="145"/>
        <end position="168"/>
    </location>
</feature>
<dbReference type="SMART" id="SM01140">
    <property type="entry name" value="Drf_GBD"/>
    <property type="match status" value="1"/>
</dbReference>
<dbReference type="SUPFAM" id="SSF48371">
    <property type="entry name" value="ARM repeat"/>
    <property type="match status" value="1"/>
</dbReference>
<reference evidence="3 4" key="1">
    <citation type="submission" date="2015-04" db="EMBL/GenBank/DDBJ databases">
        <authorList>
            <person name="Syromyatnikov M.Y."/>
            <person name="Popov V.N."/>
        </authorList>
    </citation>
    <scope>NUCLEOTIDE SEQUENCE [LARGE SCALE GENOMIC DNA]</scope>
    <source>
        <strain evidence="3">WF-38-12</strain>
    </source>
</reference>
<feature type="compositionally biased region" description="Low complexity" evidence="1">
    <location>
        <begin position="439"/>
        <end position="449"/>
    </location>
</feature>
<dbReference type="GO" id="GO:0030036">
    <property type="term" value="P:actin cytoskeleton organization"/>
    <property type="evidence" value="ECO:0007669"/>
    <property type="project" value="InterPro"/>
</dbReference>
<evidence type="ECO:0000313" key="3">
    <source>
        <dbReference type="EMBL" id="CRG84744.1"/>
    </source>
</evidence>
<feature type="compositionally biased region" description="Basic and acidic residues" evidence="1">
    <location>
        <begin position="107"/>
        <end position="130"/>
    </location>
</feature>
<dbReference type="Gene3D" id="1.25.10.10">
    <property type="entry name" value="Leucine-rich Repeat Variant"/>
    <property type="match status" value="1"/>
</dbReference>
<dbReference type="GO" id="GO:0031267">
    <property type="term" value="F:small GTPase binding"/>
    <property type="evidence" value="ECO:0007669"/>
    <property type="project" value="InterPro"/>
</dbReference>